<reference evidence="2 3" key="1">
    <citation type="journal article" date="2013" name="J. Microbiol.">
        <title>Mucilaginibacter ginsenosidivorax sp. nov., with ginsenoside converting activity isolated from sediment.</title>
        <authorList>
            <person name="Kim J.K."/>
            <person name="Choi T.E."/>
            <person name="Liu Q.M."/>
            <person name="Park H.Y."/>
            <person name="Yi T.H."/>
            <person name="Yoon M.H."/>
            <person name="Kim S.C."/>
            <person name="Im W.T."/>
        </authorList>
    </citation>
    <scope>NUCLEOTIDE SEQUENCE [LARGE SCALE GENOMIC DNA]</scope>
    <source>
        <strain evidence="2 3">KHI28</strain>
    </source>
</reference>
<protein>
    <submittedName>
        <fullName evidence="2">DUF4199 domain-containing protein</fullName>
    </submittedName>
</protein>
<keyword evidence="1" id="KW-0812">Transmembrane</keyword>
<dbReference type="PROSITE" id="PS51257">
    <property type="entry name" value="PROKAR_LIPOPROTEIN"/>
    <property type="match status" value="1"/>
</dbReference>
<feature type="transmembrane region" description="Helical" evidence="1">
    <location>
        <begin position="42"/>
        <end position="66"/>
    </location>
</feature>
<dbReference type="EMBL" id="CP042437">
    <property type="protein sequence ID" value="QEC74802.1"/>
    <property type="molecule type" value="Genomic_DNA"/>
</dbReference>
<name>A0A5B8VV88_9SPHI</name>
<evidence type="ECO:0000256" key="1">
    <source>
        <dbReference type="SAM" id="Phobius"/>
    </source>
</evidence>
<feature type="transmembrane region" description="Helical" evidence="1">
    <location>
        <begin position="78"/>
        <end position="99"/>
    </location>
</feature>
<keyword evidence="1" id="KW-1133">Transmembrane helix</keyword>
<feature type="transmembrane region" description="Helical" evidence="1">
    <location>
        <begin position="161"/>
        <end position="182"/>
    </location>
</feature>
<gene>
    <name evidence="2" type="ORF">FSB76_02150</name>
</gene>
<evidence type="ECO:0000313" key="2">
    <source>
        <dbReference type="EMBL" id="QEC74802.1"/>
    </source>
</evidence>
<sequence>MSEEINKKIKVQGLINGLILGCVLSVVSIIYFYFMILVAKTAVTVTVGSVLFSYVLPIGIAILFCMSLRKKIGGYWNVRQATTCIFIMFFASYLLVFIIKDNVFAKVIEPDMLQKTETAMIAALNKLKAENPANAKDVDAKISDMKKALEGEKNITVGQQIQSLGISIIFLFVLALIFAAFFKNEQQVYRT</sequence>
<dbReference type="InterPro" id="IPR025250">
    <property type="entry name" value="DUF4199"/>
</dbReference>
<accession>A0A5B8VV88</accession>
<keyword evidence="3" id="KW-1185">Reference proteome</keyword>
<keyword evidence="1" id="KW-0472">Membrane</keyword>
<proteinExistence type="predicted"/>
<dbReference type="Pfam" id="PF13858">
    <property type="entry name" value="DUF4199"/>
    <property type="match status" value="1"/>
</dbReference>
<dbReference type="AlphaFoldDB" id="A0A5B8VV88"/>
<organism evidence="2 3">
    <name type="scientific">Mucilaginibacter ginsenosidivorax</name>
    <dbReference type="NCBI Taxonomy" id="862126"/>
    <lineage>
        <taxon>Bacteria</taxon>
        <taxon>Pseudomonadati</taxon>
        <taxon>Bacteroidota</taxon>
        <taxon>Sphingobacteriia</taxon>
        <taxon>Sphingobacteriales</taxon>
        <taxon>Sphingobacteriaceae</taxon>
        <taxon>Mucilaginibacter</taxon>
    </lineage>
</organism>
<dbReference type="Proteomes" id="UP000321362">
    <property type="component" value="Chromosome"/>
</dbReference>
<feature type="transmembrane region" description="Helical" evidence="1">
    <location>
        <begin position="14"/>
        <end position="36"/>
    </location>
</feature>
<dbReference type="KEGG" id="mgk:FSB76_02150"/>
<dbReference type="OrthoDB" id="660361at2"/>
<dbReference type="RefSeq" id="WP_147051961.1">
    <property type="nucleotide sequence ID" value="NZ_CP042437.1"/>
</dbReference>
<evidence type="ECO:0000313" key="3">
    <source>
        <dbReference type="Proteomes" id="UP000321362"/>
    </source>
</evidence>